<dbReference type="Pfam" id="PF00067">
    <property type="entry name" value="p450"/>
    <property type="match status" value="1"/>
</dbReference>
<proteinExistence type="inferred from homology"/>
<evidence type="ECO:0000256" key="5">
    <source>
        <dbReference type="ARBA" id="ARBA00023004"/>
    </source>
</evidence>
<dbReference type="GeneID" id="54461765"/>
<dbReference type="GO" id="GO:0020037">
    <property type="term" value="F:heme binding"/>
    <property type="evidence" value="ECO:0007669"/>
    <property type="project" value="InterPro"/>
</dbReference>
<dbReference type="InterPro" id="IPR036396">
    <property type="entry name" value="Cyt_P450_sf"/>
</dbReference>
<dbReference type="GO" id="GO:0005506">
    <property type="term" value="F:iron ion binding"/>
    <property type="evidence" value="ECO:0007669"/>
    <property type="project" value="InterPro"/>
</dbReference>
<evidence type="ECO:0000256" key="2">
    <source>
        <dbReference type="ARBA" id="ARBA00010617"/>
    </source>
</evidence>
<keyword evidence="9" id="KW-0472">Membrane</keyword>
<evidence type="ECO:0000313" key="11">
    <source>
        <dbReference type="Proteomes" id="UP000504636"/>
    </source>
</evidence>
<evidence type="ECO:0000313" key="10">
    <source>
        <dbReference type="EMBL" id="KAF2805173.1"/>
    </source>
</evidence>
<dbReference type="PRINTS" id="PR00385">
    <property type="entry name" value="P450"/>
</dbReference>
<dbReference type="Gene3D" id="1.10.630.10">
    <property type="entry name" value="Cytochrome P450"/>
    <property type="match status" value="1"/>
</dbReference>
<keyword evidence="4 8" id="KW-0560">Oxidoreductase</keyword>
<keyword evidence="7 8" id="KW-0349">Heme</keyword>
<dbReference type="PANTHER" id="PTHR24305:SF157">
    <property type="entry name" value="N-ACETYLTRYPTOPHAN 6-HYDROXYLASE IVOC-RELATED"/>
    <property type="match status" value="1"/>
</dbReference>
<dbReference type="InterPro" id="IPR002401">
    <property type="entry name" value="Cyt_P450_E_grp-I"/>
</dbReference>
<dbReference type="InterPro" id="IPR001128">
    <property type="entry name" value="Cyt_P450"/>
</dbReference>
<keyword evidence="5 7" id="KW-0408">Iron</keyword>
<gene>
    <name evidence="10 12" type="ORF">BDZ99DRAFT_466824</name>
</gene>
<evidence type="ECO:0000256" key="1">
    <source>
        <dbReference type="ARBA" id="ARBA00001971"/>
    </source>
</evidence>
<sequence length="539" mass="60765">MAFTFLSALPLVPTLLIITAGYLISLGVYRIFFSPISHIPGPWQAKVTFWYEFYYDVIVGGQYMFEIIKMHEKYGPVVRITPHEVHIADPDYFDTIYAGSAKRRDKPELFSRSFGVPQSVFGTSKHELHRLRRAALNPFFSKAKVRALQPQMQKVVDTFLMRLRAFKYTGQPMSASLGFAALSNDIAVQYAFGRNDNRTEAEDFAPSFHDASLSAAKSSKLIKIAPWIFPVMQMLPDSITVKLNPDMASYINLQRGLRTQIARIRGDFSASKSPEDIPSTIFHSILANPDLPASEKTTFRLGQEGQVTVFAGTVTTAQTLSWAMYYLVSQPSELRGLKEELVTAIPNPDEMPLVAELENLPMLTACIQESLRLSHGFTARLPREAPDETLVFDAGPNYDFNGDEELERKSKHWIIPPGTPMSTTACLVHWNEKIFPQPYSFVPQRWIENPRLDRYLVSFNKGTRACAGINLAYSEMALTLASVFRRYGGRFEGEETKFEDDVGVLELWETSERDVRIVTDATVPKAWAGSQGVRIKVTE</sequence>
<dbReference type="RefSeq" id="XP_033572137.1">
    <property type="nucleotide sequence ID" value="XM_033720872.1"/>
</dbReference>
<keyword evidence="9" id="KW-0812">Transmembrane</keyword>
<keyword evidence="3 7" id="KW-0479">Metal-binding</keyword>
<dbReference type="AlphaFoldDB" id="A0A6A6Y9E6"/>
<dbReference type="InterPro" id="IPR050121">
    <property type="entry name" value="Cytochrome_P450_monoxygenase"/>
</dbReference>
<dbReference type="CDD" id="cd11062">
    <property type="entry name" value="CYP58-like"/>
    <property type="match status" value="1"/>
</dbReference>
<evidence type="ECO:0000256" key="9">
    <source>
        <dbReference type="SAM" id="Phobius"/>
    </source>
</evidence>
<organism evidence="10">
    <name type="scientific">Mytilinidion resinicola</name>
    <dbReference type="NCBI Taxonomy" id="574789"/>
    <lineage>
        <taxon>Eukaryota</taxon>
        <taxon>Fungi</taxon>
        <taxon>Dikarya</taxon>
        <taxon>Ascomycota</taxon>
        <taxon>Pezizomycotina</taxon>
        <taxon>Dothideomycetes</taxon>
        <taxon>Pleosporomycetidae</taxon>
        <taxon>Mytilinidiales</taxon>
        <taxon>Mytilinidiaceae</taxon>
        <taxon>Mytilinidion</taxon>
    </lineage>
</organism>
<dbReference type="SUPFAM" id="SSF48264">
    <property type="entry name" value="Cytochrome P450"/>
    <property type="match status" value="1"/>
</dbReference>
<evidence type="ECO:0000256" key="8">
    <source>
        <dbReference type="RuleBase" id="RU000461"/>
    </source>
</evidence>
<reference evidence="12" key="2">
    <citation type="submission" date="2020-04" db="EMBL/GenBank/DDBJ databases">
        <authorList>
            <consortium name="NCBI Genome Project"/>
        </authorList>
    </citation>
    <scope>NUCLEOTIDE SEQUENCE</scope>
    <source>
        <strain evidence="12">CBS 304.34</strain>
    </source>
</reference>
<comment type="similarity">
    <text evidence="2 8">Belongs to the cytochrome P450 family.</text>
</comment>
<evidence type="ECO:0000256" key="7">
    <source>
        <dbReference type="PIRSR" id="PIRSR602401-1"/>
    </source>
</evidence>
<dbReference type="PROSITE" id="PS00086">
    <property type="entry name" value="CYTOCHROME_P450"/>
    <property type="match status" value="1"/>
</dbReference>
<name>A0A6A6Y9E6_9PEZI</name>
<keyword evidence="6 8" id="KW-0503">Monooxygenase</keyword>
<dbReference type="Proteomes" id="UP000504636">
    <property type="component" value="Unplaced"/>
</dbReference>
<evidence type="ECO:0000313" key="12">
    <source>
        <dbReference type="RefSeq" id="XP_033572137.1"/>
    </source>
</evidence>
<feature type="transmembrane region" description="Helical" evidence="9">
    <location>
        <begin position="12"/>
        <end position="32"/>
    </location>
</feature>
<dbReference type="PANTHER" id="PTHR24305">
    <property type="entry name" value="CYTOCHROME P450"/>
    <property type="match status" value="1"/>
</dbReference>
<dbReference type="InterPro" id="IPR017972">
    <property type="entry name" value="Cyt_P450_CS"/>
</dbReference>
<dbReference type="PRINTS" id="PR00463">
    <property type="entry name" value="EP450I"/>
</dbReference>
<evidence type="ECO:0000256" key="6">
    <source>
        <dbReference type="ARBA" id="ARBA00023033"/>
    </source>
</evidence>
<dbReference type="GO" id="GO:0004497">
    <property type="term" value="F:monooxygenase activity"/>
    <property type="evidence" value="ECO:0007669"/>
    <property type="project" value="UniProtKB-KW"/>
</dbReference>
<dbReference type="GO" id="GO:0016705">
    <property type="term" value="F:oxidoreductase activity, acting on paired donors, with incorporation or reduction of molecular oxygen"/>
    <property type="evidence" value="ECO:0007669"/>
    <property type="project" value="InterPro"/>
</dbReference>
<protein>
    <submittedName>
        <fullName evidence="10 12">Cytochrome P450</fullName>
    </submittedName>
</protein>
<evidence type="ECO:0000256" key="3">
    <source>
        <dbReference type="ARBA" id="ARBA00022723"/>
    </source>
</evidence>
<accession>A0A6A6Y9E6</accession>
<keyword evidence="11" id="KW-1185">Reference proteome</keyword>
<feature type="binding site" description="axial binding residue" evidence="7">
    <location>
        <position position="466"/>
    </location>
    <ligand>
        <name>heme</name>
        <dbReference type="ChEBI" id="CHEBI:30413"/>
    </ligand>
    <ligandPart>
        <name>Fe</name>
        <dbReference type="ChEBI" id="CHEBI:18248"/>
    </ligandPart>
</feature>
<evidence type="ECO:0000256" key="4">
    <source>
        <dbReference type="ARBA" id="ARBA00023002"/>
    </source>
</evidence>
<dbReference type="EMBL" id="MU003710">
    <property type="protein sequence ID" value="KAF2805173.1"/>
    <property type="molecule type" value="Genomic_DNA"/>
</dbReference>
<keyword evidence="9" id="KW-1133">Transmembrane helix</keyword>
<comment type="cofactor">
    <cofactor evidence="1 7">
        <name>heme</name>
        <dbReference type="ChEBI" id="CHEBI:30413"/>
    </cofactor>
</comment>
<reference evidence="10 12" key="1">
    <citation type="journal article" date="2020" name="Stud. Mycol.">
        <title>101 Dothideomycetes genomes: a test case for predicting lifestyles and emergence of pathogens.</title>
        <authorList>
            <person name="Haridas S."/>
            <person name="Albert R."/>
            <person name="Binder M."/>
            <person name="Bloem J."/>
            <person name="Labutti K."/>
            <person name="Salamov A."/>
            <person name="Andreopoulos B."/>
            <person name="Baker S."/>
            <person name="Barry K."/>
            <person name="Bills G."/>
            <person name="Bluhm B."/>
            <person name="Cannon C."/>
            <person name="Castanera R."/>
            <person name="Culley D."/>
            <person name="Daum C."/>
            <person name="Ezra D."/>
            <person name="Gonzalez J."/>
            <person name="Henrissat B."/>
            <person name="Kuo A."/>
            <person name="Liang C."/>
            <person name="Lipzen A."/>
            <person name="Lutzoni F."/>
            <person name="Magnuson J."/>
            <person name="Mondo S."/>
            <person name="Nolan M."/>
            <person name="Ohm R."/>
            <person name="Pangilinan J."/>
            <person name="Park H.-J."/>
            <person name="Ramirez L."/>
            <person name="Alfaro M."/>
            <person name="Sun H."/>
            <person name="Tritt A."/>
            <person name="Yoshinaga Y."/>
            <person name="Zwiers L.-H."/>
            <person name="Turgeon B."/>
            <person name="Goodwin S."/>
            <person name="Spatafora J."/>
            <person name="Crous P."/>
            <person name="Grigoriev I."/>
        </authorList>
    </citation>
    <scope>NUCLEOTIDE SEQUENCE</scope>
    <source>
        <strain evidence="10 12">CBS 304.34</strain>
    </source>
</reference>
<reference evidence="12" key="3">
    <citation type="submission" date="2025-04" db="UniProtKB">
        <authorList>
            <consortium name="RefSeq"/>
        </authorList>
    </citation>
    <scope>IDENTIFICATION</scope>
    <source>
        <strain evidence="12">CBS 304.34</strain>
    </source>
</reference>
<dbReference type="OrthoDB" id="3945418at2759"/>